<feature type="transmembrane region" description="Helical" evidence="1">
    <location>
        <begin position="357"/>
        <end position="377"/>
    </location>
</feature>
<feature type="transmembrane region" description="Helical" evidence="1">
    <location>
        <begin position="469"/>
        <end position="489"/>
    </location>
</feature>
<keyword evidence="1" id="KW-0472">Membrane</keyword>
<protein>
    <submittedName>
        <fullName evidence="3">C4-dicarboxylate ABC transporter permease</fullName>
    </submittedName>
</protein>
<dbReference type="PANTHER" id="PTHR35342:SF5">
    <property type="entry name" value="TRICARBOXYLIC TRANSPORT PROTEIN"/>
    <property type="match status" value="1"/>
</dbReference>
<dbReference type="PANTHER" id="PTHR35342">
    <property type="entry name" value="TRICARBOXYLIC TRANSPORT PROTEIN"/>
    <property type="match status" value="1"/>
</dbReference>
<feature type="transmembrane region" description="Helical" evidence="1">
    <location>
        <begin position="144"/>
        <end position="161"/>
    </location>
</feature>
<organism evidence="3 4">
    <name type="scientific">Falsiroseomonas bella</name>
    <dbReference type="NCBI Taxonomy" id="2184016"/>
    <lineage>
        <taxon>Bacteria</taxon>
        <taxon>Pseudomonadati</taxon>
        <taxon>Pseudomonadota</taxon>
        <taxon>Alphaproteobacteria</taxon>
        <taxon>Acetobacterales</taxon>
        <taxon>Roseomonadaceae</taxon>
        <taxon>Falsiroseomonas</taxon>
    </lineage>
</organism>
<dbReference type="AlphaFoldDB" id="A0A317F8Y7"/>
<name>A0A317F8Y7_9PROT</name>
<feature type="transmembrane region" description="Helical" evidence="1">
    <location>
        <begin position="167"/>
        <end position="184"/>
    </location>
</feature>
<keyword evidence="1" id="KW-1133">Transmembrane helix</keyword>
<dbReference type="OrthoDB" id="7256204at2"/>
<dbReference type="Proteomes" id="UP000245765">
    <property type="component" value="Unassembled WGS sequence"/>
</dbReference>
<feature type="transmembrane region" description="Helical" evidence="1">
    <location>
        <begin position="258"/>
        <end position="282"/>
    </location>
</feature>
<dbReference type="EMBL" id="QGNA01000004">
    <property type="protein sequence ID" value="PWS35610.1"/>
    <property type="molecule type" value="Genomic_DNA"/>
</dbReference>
<evidence type="ECO:0000313" key="4">
    <source>
        <dbReference type="Proteomes" id="UP000245765"/>
    </source>
</evidence>
<keyword evidence="4" id="KW-1185">Reference proteome</keyword>
<evidence type="ECO:0000313" key="3">
    <source>
        <dbReference type="EMBL" id="PWS35610.1"/>
    </source>
</evidence>
<feature type="transmembrane region" description="Helical" evidence="1">
    <location>
        <begin position="413"/>
        <end position="431"/>
    </location>
</feature>
<evidence type="ECO:0000256" key="1">
    <source>
        <dbReference type="SAM" id="Phobius"/>
    </source>
</evidence>
<reference evidence="4" key="1">
    <citation type="submission" date="2018-05" db="EMBL/GenBank/DDBJ databases">
        <authorList>
            <person name="Du Z."/>
            <person name="Wang X."/>
        </authorList>
    </citation>
    <scope>NUCLEOTIDE SEQUENCE [LARGE SCALE GENOMIC DNA]</scope>
    <source>
        <strain evidence="4">CQN31</strain>
    </source>
</reference>
<feature type="transmembrane region" description="Helical" evidence="1">
    <location>
        <begin position="16"/>
        <end position="36"/>
    </location>
</feature>
<gene>
    <name evidence="3" type="ORF">DFH01_18615</name>
</gene>
<feature type="transmembrane region" description="Helical" evidence="1">
    <location>
        <begin position="314"/>
        <end position="337"/>
    </location>
</feature>
<feature type="transmembrane region" description="Helical" evidence="1">
    <location>
        <begin position="196"/>
        <end position="221"/>
    </location>
</feature>
<keyword evidence="1" id="KW-0812">Transmembrane</keyword>
<proteinExistence type="predicted"/>
<feature type="transmembrane region" description="Helical" evidence="1">
    <location>
        <begin position="389"/>
        <end position="407"/>
    </location>
</feature>
<accession>A0A317F8Y7</accession>
<feature type="transmembrane region" description="Helical" evidence="1">
    <location>
        <begin position="48"/>
        <end position="69"/>
    </location>
</feature>
<evidence type="ECO:0000259" key="2">
    <source>
        <dbReference type="Pfam" id="PF01970"/>
    </source>
</evidence>
<dbReference type="Pfam" id="PF01970">
    <property type="entry name" value="TctA"/>
    <property type="match status" value="1"/>
</dbReference>
<feature type="transmembrane region" description="Helical" evidence="1">
    <location>
        <begin position="111"/>
        <end position="132"/>
    </location>
</feature>
<dbReference type="InterPro" id="IPR002823">
    <property type="entry name" value="DUF112_TM"/>
</dbReference>
<sequence>MEQVIAAAGMLADLQLILVIAAACAFGLFVGAVPGLTATMATALMVPFTFFMEPLAAVSAIVACTAMAITAGDIPGCLIRVPGTPASAAYTDETYAMTRKGQAAQALGSSLVSSVIGGLFGAVVLMVAAPLLAQIALNFSAFEYFWLAMIGLSCAAFVASADPLRGILALLIGLFVSTVGMDAVSGAQRFTFGSTALTGGLSFIPAMIGLFAVAEILRALLTGEASKPFAQPQQVQGVFHGVGTLIRRYWRNTLRGSVLGTAIGALPGAGGDIAAWMSYAMARRFSKTPEKFGTGHPEGVIEAGASNNAGLSGAWIPALVFGIPGDAVTAIAVGVLIMQGLNPGPQLFTQQSETLYAIYMVFILANLLLLPLGWLAIRLARPILSVPRPQLMAAILLFCVVGAFAINNSMLDIGVMLGFGALGLMLGKVGVPVAPVILGMVLGPLVEQNFLAAIVIADGRFMGFFERPIAAALGVAAILVWTLPLVFALRRRGAIRTSAASG</sequence>
<feature type="domain" description="DUF112" evidence="2">
    <location>
        <begin position="17"/>
        <end position="438"/>
    </location>
</feature>
<dbReference type="RefSeq" id="WP_109871976.1">
    <property type="nucleotide sequence ID" value="NZ_QGNA01000004.1"/>
</dbReference>
<comment type="caution">
    <text evidence="3">The sequence shown here is derived from an EMBL/GenBank/DDBJ whole genome shotgun (WGS) entry which is preliminary data.</text>
</comment>